<keyword evidence="1" id="KW-0175">Coiled coil</keyword>
<dbReference type="InterPro" id="IPR022549">
    <property type="entry name" value="DUF3627"/>
</dbReference>
<dbReference type="Pfam" id="PF10553">
    <property type="entry name" value="MSV199"/>
    <property type="match status" value="1"/>
</dbReference>
<dbReference type="InterPro" id="IPR018879">
    <property type="entry name" value="MSV199_dom"/>
</dbReference>
<dbReference type="Proteomes" id="UP000154968">
    <property type="component" value="Segment"/>
</dbReference>
<gene>
    <name evidence="5" type="primary">055R</name>
    <name evidence="5" type="ORF">IIV22_055R</name>
</gene>
<dbReference type="GO" id="GO:0003677">
    <property type="term" value="F:DNA binding"/>
    <property type="evidence" value="ECO:0007669"/>
    <property type="project" value="InterPro"/>
</dbReference>
<feature type="domain" description="DUF3627" evidence="4">
    <location>
        <begin position="308"/>
        <end position="398"/>
    </location>
</feature>
<evidence type="ECO:0000259" key="4">
    <source>
        <dbReference type="Pfam" id="PF12299"/>
    </source>
</evidence>
<dbReference type="GeneID" id="16414394"/>
<evidence type="ECO:0000313" key="5">
    <source>
        <dbReference type="EMBL" id="CCV01732.1"/>
    </source>
</evidence>
<dbReference type="CDD" id="cd00569">
    <property type="entry name" value="HTH_Hin_like"/>
    <property type="match status" value="1"/>
</dbReference>
<dbReference type="Pfam" id="PF12299">
    <property type="entry name" value="DUF3627"/>
    <property type="match status" value="1"/>
</dbReference>
<reference evidence="5 6" key="1">
    <citation type="journal article" date="2013" name="J. Gen. Virol.">
        <title>Complete genome sequence of invertebrate iridescent virus 22 isolated from a blackfly larva.</title>
        <authorList>
            <person name="Piegu B."/>
            <person name="Guizard S."/>
            <person name="Spears T."/>
            <person name="Cruaud C."/>
            <person name="Couloux A."/>
            <person name="Bideshi D.K."/>
            <person name="Federici B.A."/>
            <person name="Bigot Y."/>
        </authorList>
    </citation>
    <scope>NUCLEOTIDE SEQUENCE [LARGE SCALE GENOMIC DNA]</scope>
</reference>
<dbReference type="SUPFAM" id="SSF46689">
    <property type="entry name" value="Homeodomain-like"/>
    <property type="match status" value="1"/>
</dbReference>
<dbReference type="InterPro" id="IPR009057">
    <property type="entry name" value="Homeodomain-like_sf"/>
</dbReference>
<evidence type="ECO:0000259" key="2">
    <source>
        <dbReference type="Pfam" id="PF02796"/>
    </source>
</evidence>
<sequence>MSGSHNIKLTFDQRQTIAKLHASGTTVVALSEQFGVSRPTVYKILEKMETKVEKEPYSIISTNLLGIIIDTKNGPTNPKINKALNASFKLLDITKFIEITEFKLNMVMFDYFWQIVVGQVTGLHVSTSILQWFGYQGEYKAQKDAFLRILKRNNISYQELTQKDKEIEMYPTIQEELQLIPSNVKHSKFLIMEPDDLKMAIMQLKTKNSNIIRQYYIDLEKLLKMYTEYTLYFNHYESNRKISTLEESMSQLNLTISKQEQIMIRQEQYMHSLGISLEEVKDQNDELLDKTTYLTKQNTGLQTEVKKVQYKLGIAVEDRAPLPLDEDKQERFVLIKRNNNEYYSYYTIRAQYKYTERRIKAQKVLFPNLEILLDFKANPNSKSLYTRIKDELKAKGVQFSGNNIDLEDSEVTEEKLMEEMKVINDQKYNV</sequence>
<dbReference type="KEGG" id="vg:16414394"/>
<organism evidence="5 6">
    <name type="scientific">Invertebrate iridescent virus 22</name>
    <dbReference type="NCBI Taxonomy" id="345198"/>
    <lineage>
        <taxon>Viruses</taxon>
        <taxon>Varidnaviria</taxon>
        <taxon>Bamfordvirae</taxon>
        <taxon>Nucleocytoviricota</taxon>
        <taxon>Megaviricetes</taxon>
        <taxon>Pimascovirales</taxon>
        <taxon>Pimascovirales incertae sedis</taxon>
        <taxon>Iridoviridae</taxon>
        <taxon>Betairidovirinae</taxon>
        <taxon>Chloriridovirus</taxon>
        <taxon>Chloriridovirus simulium1</taxon>
    </lineage>
</organism>
<dbReference type="RefSeq" id="YP_008357353.1">
    <property type="nucleotide sequence ID" value="NC_021901.1"/>
</dbReference>
<dbReference type="Gene3D" id="1.10.10.60">
    <property type="entry name" value="Homeodomain-like"/>
    <property type="match status" value="1"/>
</dbReference>
<feature type="domain" description="MSV199" evidence="3">
    <location>
        <begin position="91"/>
        <end position="223"/>
    </location>
</feature>
<accession>S6DCY3</accession>
<dbReference type="EMBL" id="HF920633">
    <property type="protein sequence ID" value="CCV01732.1"/>
    <property type="molecule type" value="Genomic_DNA"/>
</dbReference>
<proteinExistence type="predicted"/>
<name>S6DCY3_9VIRU</name>
<dbReference type="Pfam" id="PF02796">
    <property type="entry name" value="HTH_7"/>
    <property type="match status" value="1"/>
</dbReference>
<feature type="domain" description="Resolvase HTH" evidence="2">
    <location>
        <begin position="15"/>
        <end position="47"/>
    </location>
</feature>
<keyword evidence="6" id="KW-1185">Reference proteome</keyword>
<evidence type="ECO:0000256" key="1">
    <source>
        <dbReference type="ARBA" id="ARBA00023054"/>
    </source>
</evidence>
<evidence type="ECO:0000313" key="6">
    <source>
        <dbReference type="Proteomes" id="UP000154968"/>
    </source>
</evidence>
<dbReference type="GO" id="GO:0000150">
    <property type="term" value="F:DNA strand exchange activity"/>
    <property type="evidence" value="ECO:0007669"/>
    <property type="project" value="InterPro"/>
</dbReference>
<evidence type="ECO:0000259" key="3">
    <source>
        <dbReference type="Pfam" id="PF10553"/>
    </source>
</evidence>
<protein>
    <submittedName>
        <fullName evidence="5">Uncharacterized protein</fullName>
    </submittedName>
</protein>
<dbReference type="InterPro" id="IPR006120">
    <property type="entry name" value="Resolvase_HTH_dom"/>
</dbReference>